<name>A0A182W210_9DIPT</name>
<dbReference type="AlphaFoldDB" id="A0A182W210"/>
<dbReference type="Proteomes" id="UP000075920">
    <property type="component" value="Unassembled WGS sequence"/>
</dbReference>
<dbReference type="EnsemblMetazoa" id="AMIN004370-RA">
    <property type="protein sequence ID" value="AMIN004370-PA"/>
    <property type="gene ID" value="AMIN004370"/>
</dbReference>
<dbReference type="VEuPathDB" id="VectorBase:AMIN004370"/>
<evidence type="ECO:0000313" key="3">
    <source>
        <dbReference type="Proteomes" id="UP000075920"/>
    </source>
</evidence>
<dbReference type="SUPFAM" id="SSF63707">
    <property type="entry name" value="Ganglioside M2 (gm2) activator"/>
    <property type="match status" value="1"/>
</dbReference>
<reference evidence="2" key="2">
    <citation type="submission" date="2020-05" db="UniProtKB">
        <authorList>
            <consortium name="EnsemblMetazoa"/>
        </authorList>
    </citation>
    <scope>IDENTIFICATION</scope>
    <source>
        <strain evidence="2">MINIMUS1</strain>
    </source>
</reference>
<dbReference type="PANTHER" id="PTHR20898:SF1">
    <property type="entry name" value="MD-2-RELATED LIPID-RECOGNITION DOMAIN-CONTAINING PROTEIN"/>
    <property type="match status" value="1"/>
</dbReference>
<dbReference type="InterPro" id="IPR010512">
    <property type="entry name" value="DUF1091"/>
</dbReference>
<dbReference type="Gene3D" id="2.70.220.10">
    <property type="entry name" value="Ganglioside GM2 activator"/>
    <property type="match status" value="1"/>
</dbReference>
<dbReference type="InterPro" id="IPR036846">
    <property type="entry name" value="GM2-AP_sf"/>
</dbReference>
<evidence type="ECO:0000313" key="2">
    <source>
        <dbReference type="EnsemblMetazoa" id="AMIN004370-PA"/>
    </source>
</evidence>
<proteinExistence type="predicted"/>
<organism evidence="2 3">
    <name type="scientific">Anopheles minimus</name>
    <dbReference type="NCBI Taxonomy" id="112268"/>
    <lineage>
        <taxon>Eukaryota</taxon>
        <taxon>Metazoa</taxon>
        <taxon>Ecdysozoa</taxon>
        <taxon>Arthropoda</taxon>
        <taxon>Hexapoda</taxon>
        <taxon>Insecta</taxon>
        <taxon>Pterygota</taxon>
        <taxon>Neoptera</taxon>
        <taxon>Endopterygota</taxon>
        <taxon>Diptera</taxon>
        <taxon>Nematocera</taxon>
        <taxon>Culicoidea</taxon>
        <taxon>Culicidae</taxon>
        <taxon>Anophelinae</taxon>
        <taxon>Anopheles</taxon>
    </lineage>
</organism>
<dbReference type="SMART" id="SM00697">
    <property type="entry name" value="DM8"/>
    <property type="match status" value="2"/>
</dbReference>
<protein>
    <submittedName>
        <fullName evidence="2">Uncharacterized protein</fullName>
    </submittedName>
</protein>
<keyword evidence="1" id="KW-0732">Signal</keyword>
<reference evidence="3" key="1">
    <citation type="submission" date="2013-03" db="EMBL/GenBank/DDBJ databases">
        <title>The Genome Sequence of Anopheles minimus MINIMUS1.</title>
        <authorList>
            <consortium name="The Broad Institute Genomics Platform"/>
            <person name="Neafsey D.E."/>
            <person name="Walton C."/>
            <person name="Walker B."/>
            <person name="Young S.K."/>
            <person name="Zeng Q."/>
            <person name="Gargeya S."/>
            <person name="Fitzgerald M."/>
            <person name="Haas B."/>
            <person name="Abouelleil A."/>
            <person name="Allen A.W."/>
            <person name="Alvarado L."/>
            <person name="Arachchi H.M."/>
            <person name="Berlin A.M."/>
            <person name="Chapman S.B."/>
            <person name="Gainer-Dewar J."/>
            <person name="Goldberg J."/>
            <person name="Griggs A."/>
            <person name="Gujja S."/>
            <person name="Hansen M."/>
            <person name="Howarth C."/>
            <person name="Imamovic A."/>
            <person name="Ireland A."/>
            <person name="Larimer J."/>
            <person name="McCowan C."/>
            <person name="Murphy C."/>
            <person name="Pearson M."/>
            <person name="Poon T.W."/>
            <person name="Priest M."/>
            <person name="Roberts A."/>
            <person name="Saif S."/>
            <person name="Shea T."/>
            <person name="Sisk P."/>
            <person name="Sykes S."/>
            <person name="Wortman J."/>
            <person name="Nusbaum C."/>
            <person name="Birren B."/>
        </authorList>
    </citation>
    <scope>NUCLEOTIDE SEQUENCE [LARGE SCALE GENOMIC DNA]</scope>
    <source>
        <strain evidence="3">MINIMUS1</strain>
    </source>
</reference>
<keyword evidence="3" id="KW-1185">Reference proteome</keyword>
<dbReference type="PANTHER" id="PTHR20898">
    <property type="entry name" value="DAEDALUS ON 3-RELATED-RELATED"/>
    <property type="match status" value="1"/>
</dbReference>
<accession>A0A182W210</accession>
<dbReference type="Pfam" id="PF06477">
    <property type="entry name" value="DUF1091"/>
    <property type="match status" value="2"/>
</dbReference>
<evidence type="ECO:0000256" key="1">
    <source>
        <dbReference type="ARBA" id="ARBA00022729"/>
    </source>
</evidence>
<sequence>MLENLLYDSKLDLCAFFVRPNERLVKMVFDNLKRHGVMPKGCPVYPGDSVVLTNVTLNYINLPAYLPETSFKLVVKLESTSNENRINVEIYTLQKIIQPRVIVILWLDVGSGALQAPFYNQTVDYCTFMKKPGTIRMVQVVYRELRRHGNVPTECPIPSGLYTFNGLSTNQMRFPSFFTQANFMMDLIGLTGVAKVRTVDTRWYGIINRVKCTAADRC</sequence>